<name>A0A1D2QP79_9GAMM</name>
<reference evidence="1 2" key="1">
    <citation type="journal article" date="2016" name="Appl. Environ. Microbiol.">
        <title>Lack of Overt Genome Reduction in the Bryostatin-Producing Bryozoan Symbiont "Candidatus Endobugula sertula".</title>
        <authorList>
            <person name="Miller I.J."/>
            <person name="Vanee N."/>
            <person name="Fong S.S."/>
            <person name="Lim-Fong G.E."/>
            <person name="Kwan J.C."/>
        </authorList>
    </citation>
    <scope>NUCLEOTIDE SEQUENCE [LARGE SCALE GENOMIC DNA]</scope>
    <source>
        <strain evidence="1">AB1-4</strain>
    </source>
</reference>
<dbReference type="InterPro" id="IPR056470">
    <property type="entry name" value="BesD/HalB-like"/>
</dbReference>
<evidence type="ECO:0000313" key="2">
    <source>
        <dbReference type="Proteomes" id="UP000242502"/>
    </source>
</evidence>
<evidence type="ECO:0000313" key="1">
    <source>
        <dbReference type="EMBL" id="ODS23388.1"/>
    </source>
</evidence>
<dbReference type="EMBL" id="MDLC01000030">
    <property type="protein sequence ID" value="ODS23388.1"/>
    <property type="molecule type" value="Genomic_DNA"/>
</dbReference>
<protein>
    <recommendedName>
        <fullName evidence="3">Fe2OG dioxygenase domain-containing protein</fullName>
    </recommendedName>
</protein>
<comment type="caution">
    <text evidence="1">The sequence shown here is derived from an EMBL/GenBank/DDBJ whole genome shotgun (WGS) entry which is preliminary data.</text>
</comment>
<dbReference type="STRING" id="62101.AB835_09205"/>
<dbReference type="SUPFAM" id="SSF51197">
    <property type="entry name" value="Clavaminate synthase-like"/>
    <property type="match status" value="1"/>
</dbReference>
<sequence>MTDNVDTVLSLIKNFILTSKYRQLWYIKNLKRQFMENGYVYLPNLFSSECFSTLKQEALKLENHAINRNYFAEETSTPRNMQVIGGRKLVEVSPLFLIIYLHHELRNFIQLATDSAALNSENEREVFGVHYMTNTKNTHGWHLDDGPFILVLFLQSPEIGEGGLMECITDWDIIKQQQNFKEDQNLESHIDLCRKKGLVKKFYHAEGDAYLLAGNKILHRVSPITKPNRKRIIFVSSYLETPNAEFTSRVTGLYDEPKG</sequence>
<dbReference type="Pfam" id="PF23169">
    <property type="entry name" value="HalD"/>
    <property type="match status" value="1"/>
</dbReference>
<dbReference type="Proteomes" id="UP000242502">
    <property type="component" value="Unassembled WGS sequence"/>
</dbReference>
<accession>A0A1D2QP79</accession>
<proteinExistence type="predicted"/>
<dbReference type="AlphaFoldDB" id="A0A1D2QP79"/>
<gene>
    <name evidence="1" type="ORF">AB835_09205</name>
</gene>
<organism evidence="1 2">
    <name type="scientific">Candidatus Endobugula sertula</name>
    <name type="common">Bugula neritina bacterial symbiont</name>
    <dbReference type="NCBI Taxonomy" id="62101"/>
    <lineage>
        <taxon>Bacteria</taxon>
        <taxon>Pseudomonadati</taxon>
        <taxon>Pseudomonadota</taxon>
        <taxon>Gammaproteobacteria</taxon>
        <taxon>Cellvibrionales</taxon>
        <taxon>Cellvibrionaceae</taxon>
        <taxon>Candidatus Endobugula</taxon>
    </lineage>
</organism>
<evidence type="ECO:0008006" key="3">
    <source>
        <dbReference type="Google" id="ProtNLM"/>
    </source>
</evidence>